<dbReference type="InterPro" id="IPR004839">
    <property type="entry name" value="Aminotransferase_I/II_large"/>
</dbReference>
<dbReference type="EMBL" id="JAGISH010000018">
    <property type="protein sequence ID" value="MBP0484878.1"/>
    <property type="molecule type" value="Genomic_DNA"/>
</dbReference>
<evidence type="ECO:0000256" key="8">
    <source>
        <dbReference type="ARBA" id="ARBA00029996"/>
    </source>
</evidence>
<dbReference type="InterPro" id="IPR015424">
    <property type="entry name" value="PyrdxlP-dep_Trfase"/>
</dbReference>
<comment type="pathway">
    <text evidence="3">Cofactor biosynthesis; adenosylcobalamin biosynthesis.</text>
</comment>
<organism evidence="11 12">
    <name type="scientific">Sagittula salina</name>
    <dbReference type="NCBI Taxonomy" id="2820268"/>
    <lineage>
        <taxon>Bacteria</taxon>
        <taxon>Pseudomonadati</taxon>
        <taxon>Pseudomonadota</taxon>
        <taxon>Alphaproteobacteria</taxon>
        <taxon>Rhodobacterales</taxon>
        <taxon>Roseobacteraceae</taxon>
        <taxon>Sagittula</taxon>
    </lineage>
</organism>
<feature type="domain" description="Aminotransferase class I/classII large" evidence="10">
    <location>
        <begin position="58"/>
        <end position="322"/>
    </location>
</feature>
<dbReference type="GO" id="GO:0009236">
    <property type="term" value="P:cobalamin biosynthetic process"/>
    <property type="evidence" value="ECO:0007669"/>
    <property type="project" value="UniProtKB-KW"/>
</dbReference>
<evidence type="ECO:0000256" key="2">
    <source>
        <dbReference type="ARBA" id="ARBA00003444"/>
    </source>
</evidence>
<evidence type="ECO:0000259" key="10">
    <source>
        <dbReference type="Pfam" id="PF00155"/>
    </source>
</evidence>
<dbReference type="InterPro" id="IPR005860">
    <property type="entry name" value="CobD"/>
</dbReference>
<keyword evidence="7 11" id="KW-0456">Lyase</keyword>
<dbReference type="Pfam" id="PF00155">
    <property type="entry name" value="Aminotran_1_2"/>
    <property type="match status" value="1"/>
</dbReference>
<dbReference type="Proteomes" id="UP000675940">
    <property type="component" value="Unassembled WGS sequence"/>
</dbReference>
<dbReference type="GO" id="GO:0048472">
    <property type="term" value="F:threonine-phosphate decarboxylase activity"/>
    <property type="evidence" value="ECO:0007669"/>
    <property type="project" value="UniProtKB-EC"/>
</dbReference>
<dbReference type="AlphaFoldDB" id="A0A940S256"/>
<dbReference type="GO" id="GO:0030170">
    <property type="term" value="F:pyridoxal phosphate binding"/>
    <property type="evidence" value="ECO:0007669"/>
    <property type="project" value="InterPro"/>
</dbReference>
<dbReference type="CDD" id="cd00609">
    <property type="entry name" value="AAT_like"/>
    <property type="match status" value="1"/>
</dbReference>
<evidence type="ECO:0000256" key="7">
    <source>
        <dbReference type="ARBA" id="ARBA00023239"/>
    </source>
</evidence>
<evidence type="ECO:0000256" key="4">
    <source>
        <dbReference type="ARBA" id="ARBA00012285"/>
    </source>
</evidence>
<dbReference type="InterPro" id="IPR015422">
    <property type="entry name" value="PyrdxlP-dep_Trfase_small"/>
</dbReference>
<evidence type="ECO:0000256" key="9">
    <source>
        <dbReference type="ARBA" id="ARBA00048531"/>
    </source>
</evidence>
<dbReference type="RefSeq" id="WP_209363624.1">
    <property type="nucleotide sequence ID" value="NZ_JAGISH010000018.1"/>
</dbReference>
<evidence type="ECO:0000256" key="1">
    <source>
        <dbReference type="ARBA" id="ARBA00001933"/>
    </source>
</evidence>
<dbReference type="Gene3D" id="3.40.640.10">
    <property type="entry name" value="Type I PLP-dependent aspartate aminotransferase-like (Major domain)"/>
    <property type="match status" value="1"/>
</dbReference>
<dbReference type="EC" id="4.1.1.81" evidence="4"/>
<accession>A0A940S256</accession>
<comment type="catalytic activity">
    <reaction evidence="9">
        <text>O-phospho-L-threonine + H(+) = (R)-1-aminopropan-2-yl phosphate + CO2</text>
        <dbReference type="Rhea" id="RHEA:11492"/>
        <dbReference type="ChEBI" id="CHEBI:15378"/>
        <dbReference type="ChEBI" id="CHEBI:16526"/>
        <dbReference type="ChEBI" id="CHEBI:58563"/>
        <dbReference type="ChEBI" id="CHEBI:58675"/>
        <dbReference type="EC" id="4.1.1.81"/>
    </reaction>
</comment>
<keyword evidence="12" id="KW-1185">Reference proteome</keyword>
<gene>
    <name evidence="11" type="ORF">J5474_20595</name>
</gene>
<dbReference type="NCBIfam" id="TIGR01140">
    <property type="entry name" value="L_thr_O3P_dcar"/>
    <property type="match status" value="1"/>
</dbReference>
<dbReference type="PANTHER" id="PTHR42885:SF1">
    <property type="entry name" value="THREONINE-PHOSPHATE DECARBOXYLASE"/>
    <property type="match status" value="1"/>
</dbReference>
<protein>
    <recommendedName>
        <fullName evidence="4">threonine-phosphate decarboxylase</fullName>
        <ecNumber evidence="4">4.1.1.81</ecNumber>
    </recommendedName>
    <alternativeName>
        <fullName evidence="8">L-threonine-O-3-phosphate decarboxylase</fullName>
    </alternativeName>
</protein>
<dbReference type="PANTHER" id="PTHR42885">
    <property type="entry name" value="HISTIDINOL-PHOSPHATE AMINOTRANSFERASE-RELATED"/>
    <property type="match status" value="1"/>
</dbReference>
<evidence type="ECO:0000313" key="12">
    <source>
        <dbReference type="Proteomes" id="UP000675940"/>
    </source>
</evidence>
<comment type="function">
    <text evidence="2">Decarboxylates L-threonine-O-3-phosphate to yield (R)-1-amino-2-propanol O-2-phosphate, the precursor for the linkage between the nucleotide loop and the corrin ring in cobalamin.</text>
</comment>
<keyword evidence="5" id="KW-0169">Cobalamin biosynthesis</keyword>
<keyword evidence="6" id="KW-0663">Pyridoxal phosphate</keyword>
<dbReference type="InterPro" id="IPR015421">
    <property type="entry name" value="PyrdxlP-dep_Trfase_major"/>
</dbReference>
<evidence type="ECO:0000256" key="6">
    <source>
        <dbReference type="ARBA" id="ARBA00022898"/>
    </source>
</evidence>
<comment type="cofactor">
    <cofactor evidence="1">
        <name>pyridoxal 5'-phosphate</name>
        <dbReference type="ChEBI" id="CHEBI:597326"/>
    </cofactor>
</comment>
<comment type="caution">
    <text evidence="11">The sequence shown here is derived from an EMBL/GenBank/DDBJ whole genome shotgun (WGS) entry which is preliminary data.</text>
</comment>
<proteinExistence type="predicted"/>
<evidence type="ECO:0000256" key="5">
    <source>
        <dbReference type="ARBA" id="ARBA00022573"/>
    </source>
</evidence>
<evidence type="ECO:0000313" key="11">
    <source>
        <dbReference type="EMBL" id="MBP0484878.1"/>
    </source>
</evidence>
<name>A0A940S256_9RHOB</name>
<sequence>MEETRDHGGNLDAAMARWGGEMADWVDLSTGINRLPYPVPEIPARAWQALPTRSDMARLVAAARSAYGSSADIVPVAGAQAAIQSVPFLRAPGVARVLSPTYNEHAAALRMGGWLVTEVDTVLDLTGAELAVIVSPNNPDGRRFAPEALRDLAMRVGMLVVDESFGDARPEATVARFVLPENVLVLRSFGKFYGLAGVRLGFALGHGPLVDRLRAMAGPWPVSGPAIQIACAALDDTAWQAKTVARLHGDCARMDRLAQAAGWRLVGGTELFRTYDTLDASHAQEWLAEARVWSRIFPYSGTWIRLGLPAPQEWAQVEAALTAV</sequence>
<dbReference type="Gene3D" id="3.90.1150.10">
    <property type="entry name" value="Aspartate Aminotransferase, domain 1"/>
    <property type="match status" value="1"/>
</dbReference>
<dbReference type="SUPFAM" id="SSF53383">
    <property type="entry name" value="PLP-dependent transferases"/>
    <property type="match status" value="1"/>
</dbReference>
<reference evidence="11" key="1">
    <citation type="submission" date="2021-03" db="EMBL/GenBank/DDBJ databases">
        <title>Sagittula salina sp. nov. strain M10.9X isolated from the marine waste.</title>
        <authorList>
            <person name="Satari L."/>
            <person name="Molina-Menor E."/>
            <person name="Vidal-Verdu A."/>
            <person name="Pascual J."/>
            <person name="Pereto J."/>
            <person name="Porcar M."/>
        </authorList>
    </citation>
    <scope>NUCLEOTIDE SEQUENCE</scope>
    <source>
        <strain evidence="11">M10.9X</strain>
    </source>
</reference>
<evidence type="ECO:0000256" key="3">
    <source>
        <dbReference type="ARBA" id="ARBA00004953"/>
    </source>
</evidence>